<dbReference type="PANTHER" id="PTHR37433:SF5">
    <property type="entry name" value="DUF753 DOMAIN-CONTAINING PROTEIN-RELATED"/>
    <property type="match status" value="1"/>
</dbReference>
<reference evidence="3" key="1">
    <citation type="submission" date="2023-06" db="EMBL/GenBank/DDBJ databases">
        <authorList>
            <person name="Delattre M."/>
        </authorList>
    </citation>
    <scope>NUCLEOTIDE SEQUENCE</scope>
    <source>
        <strain evidence="3">AF72</strain>
    </source>
</reference>
<feature type="signal peptide" evidence="1">
    <location>
        <begin position="1"/>
        <end position="19"/>
    </location>
</feature>
<evidence type="ECO:0000256" key="1">
    <source>
        <dbReference type="SAM" id="SignalP"/>
    </source>
</evidence>
<gene>
    <name evidence="3" type="ORF">MSPICULIGERA_LOCUS12505</name>
</gene>
<dbReference type="EMBL" id="CATQJA010002628">
    <property type="protein sequence ID" value="CAJ0574165.1"/>
    <property type="molecule type" value="Genomic_DNA"/>
</dbReference>
<dbReference type="InterPro" id="IPR056039">
    <property type="entry name" value="DUF7622"/>
</dbReference>
<evidence type="ECO:0000313" key="4">
    <source>
        <dbReference type="Proteomes" id="UP001177023"/>
    </source>
</evidence>
<keyword evidence="1" id="KW-0732">Signal</keyword>
<evidence type="ECO:0000313" key="3">
    <source>
        <dbReference type="EMBL" id="CAJ0574165.1"/>
    </source>
</evidence>
<dbReference type="Proteomes" id="UP001177023">
    <property type="component" value="Unassembled WGS sequence"/>
</dbReference>
<name>A0AA36CRV7_9BILA</name>
<keyword evidence="4" id="KW-1185">Reference proteome</keyword>
<accession>A0AA36CRV7</accession>
<dbReference type="AlphaFoldDB" id="A0AA36CRV7"/>
<protein>
    <recommendedName>
        <fullName evidence="2">DUF7622 domain-containing protein</fullName>
    </recommendedName>
</protein>
<feature type="non-terminal residue" evidence="3">
    <location>
        <position position="1"/>
    </location>
</feature>
<proteinExistence type="predicted"/>
<sequence>MALSRYFLFFLQLIPPILCLTCVEEISKSPYVNDSKPRTCEGDMCWVMFMQHDNRTYRQCMSGFSYEPGCRLDFFDNKPSNLGWLCMCNHADKCNAGSPVFTPGPENVTSSRAAAVAGKSLPTTDFRPTNLCYTYHLDSSSQVAPDVTVLPDPSKTRLASNTTMTAEVCMVRIPETLGTCKFSTGDPCLESNQTFIGIGSLPYTSYTMNLLEVAMIDKTMPVYMGGIYASQFDTKNKETLMLCAETNCNYWTDSFRLYDKNVTCMVGTEKSNTTCKAQSCIQVADATGKIVKNGCFWQDDTKAEHSFKAGKYSLSSSTLMYICTEDFCNEGSIYLGFTRTTMPPTAATTSQALVTTTKSGNSCVNGYISFMLVLHRIMCAWI</sequence>
<feature type="domain" description="DUF7622" evidence="2">
    <location>
        <begin position="260"/>
        <end position="329"/>
    </location>
</feature>
<organism evidence="3 4">
    <name type="scientific">Mesorhabditis spiculigera</name>
    <dbReference type="NCBI Taxonomy" id="96644"/>
    <lineage>
        <taxon>Eukaryota</taxon>
        <taxon>Metazoa</taxon>
        <taxon>Ecdysozoa</taxon>
        <taxon>Nematoda</taxon>
        <taxon>Chromadorea</taxon>
        <taxon>Rhabditida</taxon>
        <taxon>Rhabditina</taxon>
        <taxon>Rhabditomorpha</taxon>
        <taxon>Rhabditoidea</taxon>
        <taxon>Rhabditidae</taxon>
        <taxon>Mesorhabditinae</taxon>
        <taxon>Mesorhabditis</taxon>
    </lineage>
</organism>
<evidence type="ECO:0000259" key="2">
    <source>
        <dbReference type="Pfam" id="PF24602"/>
    </source>
</evidence>
<dbReference type="Pfam" id="PF24602">
    <property type="entry name" value="DUF7622"/>
    <property type="match status" value="1"/>
</dbReference>
<comment type="caution">
    <text evidence="3">The sequence shown here is derived from an EMBL/GenBank/DDBJ whole genome shotgun (WGS) entry which is preliminary data.</text>
</comment>
<dbReference type="PANTHER" id="PTHR37433">
    <property type="entry name" value="PROTEIN CBG25136-RELATED"/>
    <property type="match status" value="1"/>
</dbReference>
<feature type="chain" id="PRO_5041257428" description="DUF7622 domain-containing protein" evidence="1">
    <location>
        <begin position="20"/>
        <end position="382"/>
    </location>
</feature>